<dbReference type="CDD" id="cd00077">
    <property type="entry name" value="HDc"/>
    <property type="match status" value="1"/>
</dbReference>
<dbReference type="EMBL" id="BLLF01000369">
    <property type="protein sequence ID" value="GFH11052.1"/>
    <property type="molecule type" value="Genomic_DNA"/>
</dbReference>
<dbReference type="GO" id="GO:0046872">
    <property type="term" value="F:metal ion binding"/>
    <property type="evidence" value="ECO:0007669"/>
    <property type="project" value="UniProtKB-KW"/>
</dbReference>
<dbReference type="InterPro" id="IPR036971">
    <property type="entry name" value="PDEase_catalytic_dom_sf"/>
</dbReference>
<dbReference type="InterPro" id="IPR003607">
    <property type="entry name" value="HD/PDEase_dom"/>
</dbReference>
<evidence type="ECO:0000313" key="10">
    <source>
        <dbReference type="EMBL" id="GFH11052.1"/>
    </source>
</evidence>
<feature type="binding site" evidence="5">
    <location>
        <position position="142"/>
    </location>
    <ligand>
        <name>Zn(2+)</name>
        <dbReference type="ChEBI" id="CHEBI:29105"/>
        <label>1</label>
    </ligand>
</feature>
<feature type="domain" description="PDEase" evidence="9">
    <location>
        <begin position="21"/>
        <end position="413"/>
    </location>
</feature>
<keyword evidence="2 6" id="KW-0378">Hydrolase</keyword>
<keyword evidence="8" id="KW-1133">Transmembrane helix</keyword>
<evidence type="ECO:0000256" key="3">
    <source>
        <dbReference type="PIRSR" id="PIRSR623088-1"/>
    </source>
</evidence>
<evidence type="ECO:0000256" key="1">
    <source>
        <dbReference type="ARBA" id="ARBA00022723"/>
    </source>
</evidence>
<dbReference type="PANTHER" id="PTHR11347">
    <property type="entry name" value="CYCLIC NUCLEOTIDE PHOSPHODIESTERASE"/>
    <property type="match status" value="1"/>
</dbReference>
<comment type="similarity">
    <text evidence="6">Belongs to the cyclic nucleotide phosphodiesterase family.</text>
</comment>
<reference evidence="10 11" key="1">
    <citation type="submission" date="2020-02" db="EMBL/GenBank/DDBJ databases">
        <title>Draft genome sequence of Haematococcus lacustris strain NIES-144.</title>
        <authorList>
            <person name="Morimoto D."/>
            <person name="Nakagawa S."/>
            <person name="Yoshida T."/>
            <person name="Sawayama S."/>
        </authorList>
    </citation>
    <scope>NUCLEOTIDE SEQUENCE [LARGE SCALE GENOMIC DNA]</scope>
    <source>
        <strain evidence="10 11">NIES-144</strain>
    </source>
</reference>
<evidence type="ECO:0000313" key="11">
    <source>
        <dbReference type="Proteomes" id="UP000485058"/>
    </source>
</evidence>
<keyword evidence="8" id="KW-0812">Transmembrane</keyword>
<dbReference type="PRINTS" id="PR00387">
    <property type="entry name" value="PDIESTERASE1"/>
</dbReference>
<feature type="active site" description="Proton donor" evidence="3">
    <location>
        <position position="101"/>
    </location>
</feature>
<dbReference type="GO" id="GO:0004114">
    <property type="term" value="F:3',5'-cyclic-nucleotide phosphodiesterase activity"/>
    <property type="evidence" value="ECO:0007669"/>
    <property type="project" value="InterPro"/>
</dbReference>
<feature type="binding site" evidence="5">
    <location>
        <position position="319"/>
    </location>
    <ligand>
        <name>Zn(2+)</name>
        <dbReference type="ChEBI" id="CHEBI:29105"/>
        <label>1</label>
    </ligand>
</feature>
<name>A0A699Z6E9_HAELA</name>
<gene>
    <name evidence="10" type="ORF">HaLaN_06484</name>
</gene>
<dbReference type="GO" id="GO:0007165">
    <property type="term" value="P:signal transduction"/>
    <property type="evidence" value="ECO:0007669"/>
    <property type="project" value="InterPro"/>
</dbReference>
<sequence>MFGLQASHRGLKQQATAQVQVEASVPAVIVDELEQFLMAGADQWTFDAFRLDQLSSGHALSTLAFFLLQSTGLMKQHSIRGVKVARFLRAIEAGYQSNAYHNAVHAADVLQTMHVVLQRSGMLPLYADPLTHLACLMAAAVHDLEHVGLTNDFLNNSDHDLAILYNDRSPMENHHLASCFSLLQQPHLNFLSHFTKDAKDKLRKVVIELVLATDMKSHMAITSQFTTVHSLSIKPTAPAGVGPALATDPVAEAVSSMTPHSSAGPPGQPDPALKRSSATPAGAGGAQCYPDSRPVTSARAPMDEAERLLSLQLALKCADIGLIAEDPEVNIRWVECLEQEFFAQGDREKAAGLPVSPLMDRDKPGVSKSQVAFYDFVGTPMFQNFTHVFPGMQPMMDQLHTNYREGGSSGFGRSSLWIYGCLALVMILLTAATSWYSMKHKALPGSD</sequence>
<feature type="binding site" evidence="4">
    <location>
        <position position="143"/>
    </location>
    <ligand>
        <name>AMP</name>
        <dbReference type="ChEBI" id="CHEBI:456215"/>
    </ligand>
</feature>
<dbReference type="Proteomes" id="UP000485058">
    <property type="component" value="Unassembled WGS sequence"/>
</dbReference>
<feature type="region of interest" description="Disordered" evidence="7">
    <location>
        <begin position="252"/>
        <end position="297"/>
    </location>
</feature>
<dbReference type="PROSITE" id="PS00126">
    <property type="entry name" value="PDEASE_I_1"/>
    <property type="match status" value="1"/>
</dbReference>
<dbReference type="AlphaFoldDB" id="A0A699Z6E9"/>
<dbReference type="EC" id="3.1.4.-" evidence="6"/>
<feature type="binding site" evidence="5">
    <location>
        <position position="105"/>
    </location>
    <ligand>
        <name>Zn(2+)</name>
        <dbReference type="ChEBI" id="CHEBI:29105"/>
        <label>1</label>
    </ligand>
</feature>
<accession>A0A699Z6E9</accession>
<dbReference type="InterPro" id="IPR023088">
    <property type="entry name" value="PDEase"/>
</dbReference>
<proteinExistence type="inferred from homology"/>
<dbReference type="InterPro" id="IPR023174">
    <property type="entry name" value="PDEase_CS"/>
</dbReference>
<comment type="cofactor">
    <cofactor evidence="6">
        <name>a divalent metal cation</name>
        <dbReference type="ChEBI" id="CHEBI:60240"/>
    </cofactor>
    <text evidence="6">Binds 2 divalent metal cations per subunit. Site 1 may preferentially bind zinc ions, while site 2 has a preference for magnesium and/or manganese ions.</text>
</comment>
<feature type="binding site" evidence="5">
    <location>
        <position position="143"/>
    </location>
    <ligand>
        <name>Zn(2+)</name>
        <dbReference type="ChEBI" id="CHEBI:29105"/>
        <label>2</label>
    </ligand>
</feature>
<protein>
    <recommendedName>
        <fullName evidence="6">Phosphodiesterase</fullName>
        <ecNumber evidence="6">3.1.4.-</ecNumber>
    </recommendedName>
</protein>
<evidence type="ECO:0000256" key="4">
    <source>
        <dbReference type="PIRSR" id="PIRSR623088-2"/>
    </source>
</evidence>
<keyword evidence="1 5" id="KW-0479">Metal-binding</keyword>
<evidence type="ECO:0000256" key="8">
    <source>
        <dbReference type="SAM" id="Phobius"/>
    </source>
</evidence>
<evidence type="ECO:0000259" key="9">
    <source>
        <dbReference type="PROSITE" id="PS51845"/>
    </source>
</evidence>
<evidence type="ECO:0000256" key="7">
    <source>
        <dbReference type="SAM" id="MobiDB-lite"/>
    </source>
</evidence>
<keyword evidence="11" id="KW-1185">Reference proteome</keyword>
<evidence type="ECO:0000256" key="5">
    <source>
        <dbReference type="PIRSR" id="PIRSR623088-3"/>
    </source>
</evidence>
<evidence type="ECO:0000256" key="2">
    <source>
        <dbReference type="ARBA" id="ARBA00022801"/>
    </source>
</evidence>
<feature type="binding site" evidence="4">
    <location>
        <begin position="101"/>
        <end position="105"/>
    </location>
    <ligand>
        <name>AMP</name>
        <dbReference type="ChEBI" id="CHEBI:456215"/>
    </ligand>
</feature>
<dbReference type="PROSITE" id="PS51845">
    <property type="entry name" value="PDEASE_I_2"/>
    <property type="match status" value="1"/>
</dbReference>
<feature type="transmembrane region" description="Helical" evidence="8">
    <location>
        <begin position="416"/>
        <end position="436"/>
    </location>
</feature>
<feature type="binding site" evidence="4">
    <location>
        <position position="319"/>
    </location>
    <ligand>
        <name>AMP</name>
        <dbReference type="ChEBI" id="CHEBI:456215"/>
    </ligand>
</feature>
<dbReference type="Gene3D" id="1.10.1300.10">
    <property type="entry name" value="3'5'-cyclic nucleotide phosphodiesterase, catalytic domain"/>
    <property type="match status" value="1"/>
</dbReference>
<feature type="binding site" evidence="5">
    <location>
        <position position="143"/>
    </location>
    <ligand>
        <name>Zn(2+)</name>
        <dbReference type="ChEBI" id="CHEBI:29105"/>
        <label>1</label>
    </ligand>
</feature>
<keyword evidence="8" id="KW-0472">Membrane</keyword>
<feature type="binding site" evidence="4">
    <location>
        <position position="370"/>
    </location>
    <ligand>
        <name>AMP</name>
        <dbReference type="ChEBI" id="CHEBI:456215"/>
    </ligand>
</feature>
<organism evidence="10 11">
    <name type="scientific">Haematococcus lacustris</name>
    <name type="common">Green alga</name>
    <name type="synonym">Haematococcus pluvialis</name>
    <dbReference type="NCBI Taxonomy" id="44745"/>
    <lineage>
        <taxon>Eukaryota</taxon>
        <taxon>Viridiplantae</taxon>
        <taxon>Chlorophyta</taxon>
        <taxon>core chlorophytes</taxon>
        <taxon>Chlorophyceae</taxon>
        <taxon>CS clade</taxon>
        <taxon>Chlamydomonadales</taxon>
        <taxon>Haematococcaceae</taxon>
        <taxon>Haematococcus</taxon>
    </lineage>
</organism>
<dbReference type="InterPro" id="IPR002073">
    <property type="entry name" value="PDEase_catalytic_dom"/>
</dbReference>
<dbReference type="Pfam" id="PF00233">
    <property type="entry name" value="PDEase_I"/>
    <property type="match status" value="1"/>
</dbReference>
<evidence type="ECO:0000256" key="6">
    <source>
        <dbReference type="RuleBase" id="RU363067"/>
    </source>
</evidence>
<dbReference type="SUPFAM" id="SSF109604">
    <property type="entry name" value="HD-domain/PDEase-like"/>
    <property type="match status" value="1"/>
</dbReference>
<comment type="caution">
    <text evidence="10">The sequence shown here is derived from an EMBL/GenBank/DDBJ whole genome shotgun (WGS) entry which is preliminary data.</text>
</comment>